<comment type="caution">
    <text evidence="1">The sequence shown here is derived from an EMBL/GenBank/DDBJ whole genome shotgun (WGS) entry which is preliminary data.</text>
</comment>
<gene>
    <name evidence="1" type="ORF">DXB99_01965</name>
</gene>
<dbReference type="EMBL" id="QSTP01000001">
    <property type="protein sequence ID" value="RGM75324.1"/>
    <property type="molecule type" value="Genomic_DNA"/>
</dbReference>
<organism evidence="1 2">
    <name type="scientific">Agathobacter rectalis</name>
    <dbReference type="NCBI Taxonomy" id="39491"/>
    <lineage>
        <taxon>Bacteria</taxon>
        <taxon>Bacillati</taxon>
        <taxon>Bacillota</taxon>
        <taxon>Clostridia</taxon>
        <taxon>Lachnospirales</taxon>
        <taxon>Lachnospiraceae</taxon>
        <taxon>Agathobacter</taxon>
    </lineage>
</organism>
<sequence>MIVDLNSIKNKTDFWDWVDIRKAYDNGLCDEAITRAINKMMPYIKQRKFVVENKVKNTDDADDFEQMCFIGIMSSFNGWKPFKYILFDNTIVYDNNLYQMDEAKEVQGRLGYSYFKTVINRQEVDLYRELNSRHDVLSANGEIVEIDNAYKINGKNIAKINETHFEDNLIKKDLIDKWNELTEVLEDEKKRKGIKRANYDKRRRKMKKFIAQKNITYNDIAVN</sequence>
<evidence type="ECO:0000313" key="1">
    <source>
        <dbReference type="EMBL" id="RGM75324.1"/>
    </source>
</evidence>
<dbReference type="AlphaFoldDB" id="A0A3E4YM04"/>
<reference evidence="1 2" key="1">
    <citation type="submission" date="2018-08" db="EMBL/GenBank/DDBJ databases">
        <title>A genome reference for cultivated species of the human gut microbiota.</title>
        <authorList>
            <person name="Zou Y."/>
            <person name="Xue W."/>
            <person name="Luo G."/>
        </authorList>
    </citation>
    <scope>NUCLEOTIDE SEQUENCE [LARGE SCALE GENOMIC DNA]</scope>
    <source>
        <strain evidence="1 2">OM07-13</strain>
    </source>
</reference>
<proteinExistence type="predicted"/>
<accession>A0A3E4YM04</accession>
<dbReference type="RefSeq" id="WP_117718082.1">
    <property type="nucleotide sequence ID" value="NZ_QSTP01000001.1"/>
</dbReference>
<evidence type="ECO:0000313" key="2">
    <source>
        <dbReference type="Proteomes" id="UP000260758"/>
    </source>
</evidence>
<dbReference type="Proteomes" id="UP000260758">
    <property type="component" value="Unassembled WGS sequence"/>
</dbReference>
<protein>
    <submittedName>
        <fullName evidence="1">Uncharacterized protein</fullName>
    </submittedName>
</protein>
<name>A0A3E4YM04_9FIRM</name>